<reference evidence="17" key="1">
    <citation type="submission" date="2021-12" db="EMBL/GenBank/DDBJ databases">
        <authorList>
            <person name="Martin H S."/>
        </authorList>
    </citation>
    <scope>NUCLEOTIDE SEQUENCE</scope>
</reference>
<dbReference type="GO" id="GO:0004497">
    <property type="term" value="F:monooxygenase activity"/>
    <property type="evidence" value="ECO:0007669"/>
    <property type="project" value="UniProtKB-KW"/>
</dbReference>
<dbReference type="Proteomes" id="UP000838878">
    <property type="component" value="Chromosome 12"/>
</dbReference>
<keyword evidence="10 15" id="KW-0560">Oxidoreductase</keyword>
<dbReference type="CDD" id="cd20628">
    <property type="entry name" value="CYP4"/>
    <property type="match status" value="1"/>
</dbReference>
<evidence type="ECO:0000256" key="2">
    <source>
        <dbReference type="ARBA" id="ARBA00003690"/>
    </source>
</evidence>
<keyword evidence="9" id="KW-0492">Microsome</keyword>
<sequence>MITLLILLLVTLLILASWIHLINDCKKFNFSGPRPIPVLGNGHLFIGKQSQFLRILGQIRKKYGHVYLVHLFHSAYVVFSHPKYIEALVSHAELITKGRSYNYIRPWLGNGLLTSTGTRWRLTRKFLTPAFHFNILQNFLPVFLKNEKILIKKLQNYADGKPFSVFSTIALTALDNVTESIMGVSIDAQKNTKSKYVKAIHEIAKIITLRMQNVFVGEDAIFNLLPYKKKQDEVLDILHSQTRKVIEARREELQNANITSLNANSDSGIRNKQAFLDLLLLAEADGKKVDDDHVREEVDTFMFEGHDTVTSGITFTLYCLSKHLDIQEKIIEEQKSIFGENMDQDPQYSDLKRMKYLEQVIKEGLRIYPSVPLIERLITKDIEIAGLKIKKNTSVVVNIFDMQRHPDFYDNPMEFRPERFDPVLSPQTAKNAFTWLAFSAGPRNCIGQKFAMMEMKVTIASIIKNFVVLPSKFEEEPLLCAELILRPRDEVTLRLKPREKKY</sequence>
<accession>A0A8J9V8K1</accession>
<evidence type="ECO:0008006" key="19">
    <source>
        <dbReference type="Google" id="ProtNLM"/>
    </source>
</evidence>
<proteinExistence type="inferred from homology"/>
<protein>
    <recommendedName>
        <fullName evidence="19">Cytochrome P450</fullName>
    </recommendedName>
</protein>
<keyword evidence="11 14" id="KW-0408">Iron</keyword>
<evidence type="ECO:0000256" key="9">
    <source>
        <dbReference type="ARBA" id="ARBA00022848"/>
    </source>
</evidence>
<evidence type="ECO:0000313" key="18">
    <source>
        <dbReference type="Proteomes" id="UP000838878"/>
    </source>
</evidence>
<feature type="signal peptide" evidence="16">
    <location>
        <begin position="1"/>
        <end position="16"/>
    </location>
</feature>
<dbReference type="GO" id="GO:0016705">
    <property type="term" value="F:oxidoreductase activity, acting on paired donors, with incorporation or reduction of molecular oxygen"/>
    <property type="evidence" value="ECO:0007669"/>
    <property type="project" value="InterPro"/>
</dbReference>
<dbReference type="PRINTS" id="PR00463">
    <property type="entry name" value="EP450I"/>
</dbReference>
<dbReference type="PANTHER" id="PTHR24291:SF189">
    <property type="entry name" value="CYTOCHROME P450 4C3-RELATED"/>
    <property type="match status" value="1"/>
</dbReference>
<evidence type="ECO:0000256" key="13">
    <source>
        <dbReference type="ARBA" id="ARBA00023136"/>
    </source>
</evidence>
<keyword evidence="12 15" id="KW-0503">Monooxygenase</keyword>
<dbReference type="AlphaFoldDB" id="A0A8J9V8K1"/>
<dbReference type="GO" id="GO:0005506">
    <property type="term" value="F:iron ion binding"/>
    <property type="evidence" value="ECO:0007669"/>
    <property type="project" value="InterPro"/>
</dbReference>
<evidence type="ECO:0000256" key="14">
    <source>
        <dbReference type="PIRSR" id="PIRSR602401-1"/>
    </source>
</evidence>
<evidence type="ECO:0000256" key="7">
    <source>
        <dbReference type="ARBA" id="ARBA00022723"/>
    </source>
</evidence>
<keyword evidence="7 14" id="KW-0479">Metal-binding</keyword>
<keyword evidence="16" id="KW-0732">Signal</keyword>
<gene>
    <name evidence="17" type="ORF">BINO364_LOCUS3941</name>
</gene>
<dbReference type="InterPro" id="IPR050196">
    <property type="entry name" value="Cytochrome_P450_Monoox"/>
</dbReference>
<evidence type="ECO:0000256" key="16">
    <source>
        <dbReference type="SAM" id="SignalP"/>
    </source>
</evidence>
<evidence type="ECO:0000256" key="6">
    <source>
        <dbReference type="ARBA" id="ARBA00022617"/>
    </source>
</evidence>
<dbReference type="Gene3D" id="1.10.630.10">
    <property type="entry name" value="Cytochrome P450"/>
    <property type="match status" value="1"/>
</dbReference>
<keyword evidence="13" id="KW-0472">Membrane</keyword>
<evidence type="ECO:0000256" key="8">
    <source>
        <dbReference type="ARBA" id="ARBA00022824"/>
    </source>
</evidence>
<dbReference type="PANTHER" id="PTHR24291">
    <property type="entry name" value="CYTOCHROME P450 FAMILY 4"/>
    <property type="match status" value="1"/>
</dbReference>
<comment type="cofactor">
    <cofactor evidence="1 14">
        <name>heme</name>
        <dbReference type="ChEBI" id="CHEBI:30413"/>
    </cofactor>
</comment>
<keyword evidence="8" id="KW-0256">Endoplasmic reticulum</keyword>
<dbReference type="GO" id="GO:0005789">
    <property type="term" value="C:endoplasmic reticulum membrane"/>
    <property type="evidence" value="ECO:0007669"/>
    <property type="project" value="UniProtKB-SubCell"/>
</dbReference>
<dbReference type="PRINTS" id="PR00385">
    <property type="entry name" value="P450"/>
</dbReference>
<dbReference type="Pfam" id="PF00067">
    <property type="entry name" value="p450"/>
    <property type="match status" value="1"/>
</dbReference>
<evidence type="ECO:0000256" key="1">
    <source>
        <dbReference type="ARBA" id="ARBA00001971"/>
    </source>
</evidence>
<keyword evidence="18" id="KW-1185">Reference proteome</keyword>
<dbReference type="FunFam" id="1.10.630.10:FF:000182">
    <property type="entry name" value="Cytochrome P450 3A4"/>
    <property type="match status" value="1"/>
</dbReference>
<evidence type="ECO:0000256" key="10">
    <source>
        <dbReference type="ARBA" id="ARBA00023002"/>
    </source>
</evidence>
<feature type="non-terminal residue" evidence="17">
    <location>
        <position position="502"/>
    </location>
</feature>
<organism evidence="17 18">
    <name type="scientific">Brenthis ino</name>
    <name type="common">lesser marbled fritillary</name>
    <dbReference type="NCBI Taxonomy" id="405034"/>
    <lineage>
        <taxon>Eukaryota</taxon>
        <taxon>Metazoa</taxon>
        <taxon>Ecdysozoa</taxon>
        <taxon>Arthropoda</taxon>
        <taxon>Hexapoda</taxon>
        <taxon>Insecta</taxon>
        <taxon>Pterygota</taxon>
        <taxon>Neoptera</taxon>
        <taxon>Endopterygota</taxon>
        <taxon>Lepidoptera</taxon>
        <taxon>Glossata</taxon>
        <taxon>Ditrysia</taxon>
        <taxon>Papilionoidea</taxon>
        <taxon>Nymphalidae</taxon>
        <taxon>Heliconiinae</taxon>
        <taxon>Argynnini</taxon>
        <taxon>Brenthis</taxon>
    </lineage>
</organism>
<evidence type="ECO:0000256" key="11">
    <source>
        <dbReference type="ARBA" id="ARBA00023004"/>
    </source>
</evidence>
<evidence type="ECO:0000256" key="5">
    <source>
        <dbReference type="ARBA" id="ARBA00010617"/>
    </source>
</evidence>
<dbReference type="InterPro" id="IPR002401">
    <property type="entry name" value="Cyt_P450_E_grp-I"/>
</dbReference>
<dbReference type="PROSITE" id="PS00086">
    <property type="entry name" value="CYTOCHROME_P450"/>
    <property type="match status" value="1"/>
</dbReference>
<evidence type="ECO:0000256" key="15">
    <source>
        <dbReference type="RuleBase" id="RU000461"/>
    </source>
</evidence>
<evidence type="ECO:0000256" key="4">
    <source>
        <dbReference type="ARBA" id="ARBA00004406"/>
    </source>
</evidence>
<dbReference type="InterPro" id="IPR001128">
    <property type="entry name" value="Cyt_P450"/>
</dbReference>
<comment type="similarity">
    <text evidence="5 15">Belongs to the cytochrome P450 family.</text>
</comment>
<dbReference type="InterPro" id="IPR036396">
    <property type="entry name" value="Cyt_P450_sf"/>
</dbReference>
<dbReference type="OrthoDB" id="1470350at2759"/>
<name>A0A8J9V8K1_9NEOP</name>
<evidence type="ECO:0000313" key="17">
    <source>
        <dbReference type="EMBL" id="CAH0717323.1"/>
    </source>
</evidence>
<feature type="binding site" description="axial binding residue" evidence="14">
    <location>
        <position position="445"/>
    </location>
    <ligand>
        <name>heme</name>
        <dbReference type="ChEBI" id="CHEBI:30413"/>
    </ligand>
    <ligandPart>
        <name>Fe</name>
        <dbReference type="ChEBI" id="CHEBI:18248"/>
    </ligandPart>
</feature>
<keyword evidence="6 14" id="KW-0349">Heme</keyword>
<evidence type="ECO:0000256" key="3">
    <source>
        <dbReference type="ARBA" id="ARBA00004174"/>
    </source>
</evidence>
<evidence type="ECO:0000256" key="12">
    <source>
        <dbReference type="ARBA" id="ARBA00023033"/>
    </source>
</evidence>
<feature type="chain" id="PRO_5035457619" description="Cytochrome P450" evidence="16">
    <location>
        <begin position="17"/>
        <end position="502"/>
    </location>
</feature>
<comment type="function">
    <text evidence="2">May be involved in the metabolism of insect hormones and in the breakdown of synthetic insecticides.</text>
</comment>
<comment type="subcellular location">
    <subcellularLocation>
        <location evidence="4">Endoplasmic reticulum membrane</location>
        <topology evidence="4">Peripheral membrane protein</topology>
    </subcellularLocation>
    <subcellularLocation>
        <location evidence="3">Microsome membrane</location>
        <topology evidence="3">Peripheral membrane protein</topology>
    </subcellularLocation>
</comment>
<dbReference type="InterPro" id="IPR017972">
    <property type="entry name" value="Cyt_P450_CS"/>
</dbReference>
<dbReference type="SUPFAM" id="SSF48264">
    <property type="entry name" value="Cytochrome P450"/>
    <property type="match status" value="1"/>
</dbReference>
<dbReference type="EMBL" id="OV170232">
    <property type="protein sequence ID" value="CAH0717323.1"/>
    <property type="molecule type" value="Genomic_DNA"/>
</dbReference>
<dbReference type="GO" id="GO:0020037">
    <property type="term" value="F:heme binding"/>
    <property type="evidence" value="ECO:0007669"/>
    <property type="project" value="InterPro"/>
</dbReference>